<feature type="non-terminal residue" evidence="1">
    <location>
        <position position="1"/>
    </location>
</feature>
<gene>
    <name evidence="1" type="ORF">MHI_LOCUS604813</name>
</gene>
<sequence length="47" mass="5321">ARLQVLRNAPKRGAPKREPALIEEGLSRYPAICQRLRPRVISWVGTP</sequence>
<protein>
    <submittedName>
        <fullName evidence="1">Uncharacterized protein</fullName>
    </submittedName>
</protein>
<organism evidence="1 2">
    <name type="scientific">Heterotrigona itama</name>
    <dbReference type="NCBI Taxonomy" id="395501"/>
    <lineage>
        <taxon>Eukaryota</taxon>
        <taxon>Metazoa</taxon>
        <taxon>Ecdysozoa</taxon>
        <taxon>Arthropoda</taxon>
        <taxon>Hexapoda</taxon>
        <taxon>Insecta</taxon>
        <taxon>Pterygota</taxon>
        <taxon>Neoptera</taxon>
        <taxon>Endopterygota</taxon>
        <taxon>Hymenoptera</taxon>
        <taxon>Apocrita</taxon>
        <taxon>Aculeata</taxon>
        <taxon>Apoidea</taxon>
        <taxon>Anthophila</taxon>
        <taxon>Apidae</taxon>
        <taxon>Heterotrigona</taxon>
    </lineage>
</organism>
<evidence type="ECO:0000313" key="2">
    <source>
        <dbReference type="Proteomes" id="UP000752696"/>
    </source>
</evidence>
<accession>A0A6V7H808</accession>
<evidence type="ECO:0000313" key="1">
    <source>
        <dbReference type="EMBL" id="CAD1475879.1"/>
    </source>
</evidence>
<reference evidence="1" key="1">
    <citation type="submission" date="2020-07" db="EMBL/GenBank/DDBJ databases">
        <authorList>
            <person name="Nazaruddin N."/>
        </authorList>
    </citation>
    <scope>NUCLEOTIDE SEQUENCE</scope>
</reference>
<dbReference type="AlphaFoldDB" id="A0A6V7H808"/>
<dbReference type="Proteomes" id="UP000752696">
    <property type="component" value="Unassembled WGS sequence"/>
</dbReference>
<comment type="caution">
    <text evidence="1">The sequence shown here is derived from an EMBL/GenBank/DDBJ whole genome shotgun (WGS) entry which is preliminary data.</text>
</comment>
<dbReference type="EMBL" id="CAJDYZ010008874">
    <property type="protein sequence ID" value="CAD1475879.1"/>
    <property type="molecule type" value="Genomic_DNA"/>
</dbReference>
<keyword evidence="2" id="KW-1185">Reference proteome</keyword>
<proteinExistence type="predicted"/>
<name>A0A6V7H808_9HYME</name>